<feature type="compositionally biased region" description="Basic and acidic residues" evidence="1">
    <location>
        <begin position="22"/>
        <end position="41"/>
    </location>
</feature>
<dbReference type="PANTHER" id="PTHR35565">
    <property type="entry name" value="CYTOPLASMIC PROTEIN-RELATED"/>
    <property type="match status" value="1"/>
</dbReference>
<dbReference type="NCBIfam" id="TIGR03355">
    <property type="entry name" value="VI_chp_2"/>
    <property type="match status" value="1"/>
</dbReference>
<evidence type="ECO:0000313" key="4">
    <source>
        <dbReference type="EMBL" id="MBM6575098.1"/>
    </source>
</evidence>
<comment type="caution">
    <text evidence="4">The sequence shown here is derived from an EMBL/GenBank/DDBJ whole genome shotgun (WGS) entry which is preliminary data.</text>
</comment>
<dbReference type="EMBL" id="JAFEMC010000001">
    <property type="protein sequence ID" value="MBM6575098.1"/>
    <property type="molecule type" value="Genomic_DNA"/>
</dbReference>
<dbReference type="InterPro" id="IPR044032">
    <property type="entry name" value="TssC1_C"/>
</dbReference>
<gene>
    <name evidence="4" type="primary">tssC</name>
    <name evidence="4" type="ORF">ILT43_01840</name>
</gene>
<accession>A0ABS2D2H2</accession>
<keyword evidence="5" id="KW-1185">Reference proteome</keyword>
<feature type="domain" description="TssC1 C-terminal" evidence="3">
    <location>
        <begin position="370"/>
        <end position="480"/>
    </location>
</feature>
<dbReference type="Pfam" id="PF18945">
    <property type="entry name" value="VipB_2"/>
    <property type="match status" value="1"/>
</dbReference>
<evidence type="ECO:0000313" key="5">
    <source>
        <dbReference type="Proteomes" id="UP000763641"/>
    </source>
</evidence>
<dbReference type="InterPro" id="IPR010269">
    <property type="entry name" value="T6SS_TssC-like"/>
</dbReference>
<evidence type="ECO:0000259" key="3">
    <source>
        <dbReference type="Pfam" id="PF18945"/>
    </source>
</evidence>
<feature type="domain" description="TssC1 N-terminal" evidence="2">
    <location>
        <begin position="54"/>
        <end position="359"/>
    </location>
</feature>
<proteinExistence type="predicted"/>
<sequence length="486" mass="53778">MELDGLGTEALLDNIVEQGEVADRPVPRSSDTDRAERSRRDVARRRQVGRAGAAIAAIDRLLGEQLDAILHHPRFQKIEALWRGTHWLVEGMAGDSGLKLRILDARWAEIARDMERAVAFDQTSLFEKIYSGEFGTPGGEPFGMLVVDHALWHRPSGRERVDDLAAVSSLAEVAAAAFCPIILGVDPRMVGLDGYDEIDLRQDLAASLNGPELARYERLRGENDCRFIGAVVPRLLMRQPYRGRSMPRLGFVYDEAVAGPADLLWIGGGFGLARVAARAMRQHRWPADVRGAIAADEGGIVDGPVKLMLRPDRPGTVARFATENAISEEQEVALNAAGFICLRQLHLTGSVAFLNLPTLHRPPDYDNEAARMNAKMSAMLNYIMCVCRFAHYVKVIARDWVGKYADARECQRLLQTWLSAYVTGNDDASPEMRVRYPLRQANVVVTEVVGKPGTYACEIAIQPHYQLDQIASEFRLATQIGREVGA</sequence>
<dbReference type="PANTHER" id="PTHR35565:SF3">
    <property type="entry name" value="TYPE VI SECRETION SYSTEM SHEATH PROTEIN TSSC1"/>
    <property type="match status" value="1"/>
</dbReference>
<organism evidence="4 5">
    <name type="scientific">Sphingomonas longa</name>
    <dbReference type="NCBI Taxonomy" id="2778730"/>
    <lineage>
        <taxon>Bacteria</taxon>
        <taxon>Pseudomonadati</taxon>
        <taxon>Pseudomonadota</taxon>
        <taxon>Alphaproteobacteria</taxon>
        <taxon>Sphingomonadales</taxon>
        <taxon>Sphingomonadaceae</taxon>
        <taxon>Sphingomonas</taxon>
    </lineage>
</organism>
<reference evidence="4 5" key="1">
    <citation type="submission" date="2020-12" db="EMBL/GenBank/DDBJ databases">
        <title>Sphingomonas sp.</title>
        <authorList>
            <person name="Kim M.K."/>
        </authorList>
    </citation>
    <scope>NUCLEOTIDE SEQUENCE [LARGE SCALE GENOMIC DNA]</scope>
    <source>
        <strain evidence="4 5">BT552</strain>
    </source>
</reference>
<evidence type="ECO:0000259" key="2">
    <source>
        <dbReference type="Pfam" id="PF05943"/>
    </source>
</evidence>
<dbReference type="RefSeq" id="WP_204193668.1">
    <property type="nucleotide sequence ID" value="NZ_JAFEMC010000001.1"/>
</dbReference>
<dbReference type="InterPro" id="IPR044031">
    <property type="entry name" value="TssC1_N"/>
</dbReference>
<evidence type="ECO:0000256" key="1">
    <source>
        <dbReference type="SAM" id="MobiDB-lite"/>
    </source>
</evidence>
<dbReference type="Pfam" id="PF05943">
    <property type="entry name" value="VipB"/>
    <property type="match status" value="1"/>
</dbReference>
<name>A0ABS2D2H2_9SPHN</name>
<dbReference type="Proteomes" id="UP000763641">
    <property type="component" value="Unassembled WGS sequence"/>
</dbReference>
<protein>
    <submittedName>
        <fullName evidence="4">Type VI secretion system contractile sheath large subunit</fullName>
    </submittedName>
</protein>
<feature type="region of interest" description="Disordered" evidence="1">
    <location>
        <begin position="22"/>
        <end position="45"/>
    </location>
</feature>